<comment type="similarity">
    <text evidence="1">Belongs to the LysR transcriptional regulatory family.</text>
</comment>
<proteinExistence type="inferred from homology"/>
<dbReference type="Gene3D" id="1.10.10.10">
    <property type="entry name" value="Winged helix-like DNA-binding domain superfamily/Winged helix DNA-binding domain"/>
    <property type="match status" value="1"/>
</dbReference>
<keyword evidence="3" id="KW-0238">DNA-binding</keyword>
<dbReference type="CDD" id="cd08474">
    <property type="entry name" value="PBP2_CrgA_like_5"/>
    <property type="match status" value="1"/>
</dbReference>
<evidence type="ECO:0000313" key="6">
    <source>
        <dbReference type="EMBL" id="ASG20161.1"/>
    </source>
</evidence>
<keyword evidence="7" id="KW-1185">Reference proteome</keyword>
<dbReference type="GO" id="GO:0043565">
    <property type="term" value="F:sequence-specific DNA binding"/>
    <property type="evidence" value="ECO:0007669"/>
    <property type="project" value="TreeGrafter"/>
</dbReference>
<dbReference type="Pfam" id="PF00126">
    <property type="entry name" value="HTH_1"/>
    <property type="match status" value="1"/>
</dbReference>
<dbReference type="KEGG" id="nao:Y958_04500"/>
<dbReference type="InterPro" id="IPR036388">
    <property type="entry name" value="WH-like_DNA-bd_sf"/>
</dbReference>
<dbReference type="PANTHER" id="PTHR30537">
    <property type="entry name" value="HTH-TYPE TRANSCRIPTIONAL REGULATOR"/>
    <property type="match status" value="1"/>
</dbReference>
<dbReference type="InterPro" id="IPR005119">
    <property type="entry name" value="LysR_subst-bd"/>
</dbReference>
<evidence type="ECO:0000256" key="2">
    <source>
        <dbReference type="ARBA" id="ARBA00023015"/>
    </source>
</evidence>
<dbReference type="InterPro" id="IPR000847">
    <property type="entry name" value="LysR_HTH_N"/>
</dbReference>
<dbReference type="SUPFAM" id="SSF46785">
    <property type="entry name" value="Winged helix' DNA-binding domain"/>
    <property type="match status" value="1"/>
</dbReference>
<dbReference type="Proteomes" id="UP000197153">
    <property type="component" value="Chromosome 1"/>
</dbReference>
<feature type="domain" description="HTH lysR-type" evidence="5">
    <location>
        <begin position="4"/>
        <end position="61"/>
    </location>
</feature>
<evidence type="ECO:0000256" key="1">
    <source>
        <dbReference type="ARBA" id="ARBA00009437"/>
    </source>
</evidence>
<evidence type="ECO:0000256" key="4">
    <source>
        <dbReference type="ARBA" id="ARBA00023163"/>
    </source>
</evidence>
<sequence length="305" mass="33664">MKRIDPAELSVFLAIATHRSFRKAAVELGVTPSALSHALRAIEERLDLRLVNRTTRSVALTEAGERLYGRIRPAFLDIHDAIEDLNSLRGQPVGTLRLNASQAAARLVLLPLVLRFLAAFPDVRVEMVVDDALVDVVAGGFDAGVRFGESIAGDMIAVPLGPRQRFAVVGSPTYFERHPVPATPHDLRGLPCIRYRFLSGVLYRWEFERAGVALDVEVDGPLTLSDQDLMVDAALAGTGLAYVFDVRVTELVASGRLVRVLEDWCPYYPGLFLYYPSRRHLPAALRAFIDFARAPGQGRPQARRP</sequence>
<dbReference type="InterPro" id="IPR058163">
    <property type="entry name" value="LysR-type_TF_proteobact-type"/>
</dbReference>
<reference evidence="6 7" key="1">
    <citation type="submission" date="2017-06" db="EMBL/GenBank/DDBJ databases">
        <title>Complete genome sequence of Nitrospirillum amazonense strain CBAmC, an endophytic nitrogen-fixing and plant growth-promoting bacterium, isolated from sugarcane.</title>
        <authorList>
            <person name="Schwab S."/>
            <person name="dos Santos Teixeira K.R."/>
            <person name="Simoes Araujo J.L."/>
            <person name="Soares Vidal M."/>
            <person name="Borges de Freitas H.R."/>
            <person name="Rivello Crivelaro A.L."/>
            <person name="Bueno de Camargo Nunes A."/>
            <person name="dos Santos C.M."/>
            <person name="Palmeira da Silva Rosa D."/>
            <person name="da Silva Padilha D."/>
            <person name="da Silva E."/>
            <person name="Araujo Terra L."/>
            <person name="Soares Mendes V."/>
            <person name="Farinelli L."/>
            <person name="Magalhaes Cruz L."/>
            <person name="Baldani J.I."/>
        </authorList>
    </citation>
    <scope>NUCLEOTIDE SEQUENCE [LARGE SCALE GENOMIC DNA]</scope>
    <source>
        <strain evidence="6 7">CBAmC</strain>
    </source>
</reference>
<accession>A0A248JNT1</accession>
<dbReference type="Gene3D" id="3.40.190.290">
    <property type="match status" value="1"/>
</dbReference>
<keyword evidence="2" id="KW-0805">Transcription regulation</keyword>
<dbReference type="Pfam" id="PF03466">
    <property type="entry name" value="LysR_substrate"/>
    <property type="match status" value="1"/>
</dbReference>
<dbReference type="AlphaFoldDB" id="A0A248JNT1"/>
<dbReference type="EMBL" id="CP022110">
    <property type="protein sequence ID" value="ASG20161.1"/>
    <property type="molecule type" value="Genomic_DNA"/>
</dbReference>
<keyword evidence="4" id="KW-0804">Transcription</keyword>
<dbReference type="SUPFAM" id="SSF53850">
    <property type="entry name" value="Periplasmic binding protein-like II"/>
    <property type="match status" value="1"/>
</dbReference>
<evidence type="ECO:0000313" key="7">
    <source>
        <dbReference type="Proteomes" id="UP000197153"/>
    </source>
</evidence>
<dbReference type="InterPro" id="IPR036390">
    <property type="entry name" value="WH_DNA-bd_sf"/>
</dbReference>
<evidence type="ECO:0000259" key="5">
    <source>
        <dbReference type="PROSITE" id="PS50931"/>
    </source>
</evidence>
<gene>
    <name evidence="6" type="ORF">Y958_04500</name>
</gene>
<dbReference type="RefSeq" id="WP_088871057.1">
    <property type="nucleotide sequence ID" value="NZ_CP022110.1"/>
</dbReference>
<organism evidence="6 7">
    <name type="scientific">Nitrospirillum viridazoti CBAmc</name>
    <dbReference type="NCBI Taxonomy" id="1441467"/>
    <lineage>
        <taxon>Bacteria</taxon>
        <taxon>Pseudomonadati</taxon>
        <taxon>Pseudomonadota</taxon>
        <taxon>Alphaproteobacteria</taxon>
        <taxon>Rhodospirillales</taxon>
        <taxon>Azospirillaceae</taxon>
        <taxon>Nitrospirillum</taxon>
        <taxon>Nitrospirillum viridazoti</taxon>
    </lineage>
</organism>
<dbReference type="PANTHER" id="PTHR30537:SF1">
    <property type="entry name" value="HTH-TYPE TRANSCRIPTIONAL REGULATOR PGRR"/>
    <property type="match status" value="1"/>
</dbReference>
<dbReference type="PROSITE" id="PS50931">
    <property type="entry name" value="HTH_LYSR"/>
    <property type="match status" value="1"/>
</dbReference>
<evidence type="ECO:0000256" key="3">
    <source>
        <dbReference type="ARBA" id="ARBA00023125"/>
    </source>
</evidence>
<dbReference type="GO" id="GO:0003700">
    <property type="term" value="F:DNA-binding transcription factor activity"/>
    <property type="evidence" value="ECO:0007669"/>
    <property type="project" value="InterPro"/>
</dbReference>
<dbReference type="GO" id="GO:0006351">
    <property type="term" value="P:DNA-templated transcription"/>
    <property type="evidence" value="ECO:0007669"/>
    <property type="project" value="TreeGrafter"/>
</dbReference>
<dbReference type="FunFam" id="1.10.10.10:FF:000001">
    <property type="entry name" value="LysR family transcriptional regulator"/>
    <property type="match status" value="1"/>
</dbReference>
<name>A0A248JNT1_9PROT</name>
<protein>
    <submittedName>
        <fullName evidence="6">LysR family transcriptional regulator</fullName>
    </submittedName>
</protein>